<keyword evidence="1" id="KW-1133">Transmembrane helix</keyword>
<keyword evidence="1" id="KW-0812">Transmembrane</keyword>
<gene>
    <name evidence="2" type="ORF">STABA_v1c00300</name>
</gene>
<evidence type="ECO:0000313" key="2">
    <source>
        <dbReference type="EMBL" id="QGS51397.1"/>
    </source>
</evidence>
<feature type="transmembrane region" description="Helical" evidence="1">
    <location>
        <begin position="126"/>
        <end position="147"/>
    </location>
</feature>
<reference evidence="2 3" key="1">
    <citation type="submission" date="2019-11" db="EMBL/GenBank/DDBJ databases">
        <title>Complete genome sequence of Spiroplasma tabanidicola TAUS-1 (DSM 22603).</title>
        <authorList>
            <person name="Huang C.-T."/>
            <person name="Lin Y.-C."/>
            <person name="Kuo C.-H."/>
        </authorList>
    </citation>
    <scope>NUCLEOTIDE SEQUENCE [LARGE SCALE GENOMIC DNA]</scope>
    <source>
        <strain evidence="2 3">TAUS-1</strain>
    </source>
</reference>
<dbReference type="KEGG" id="stab:STABA_v1c00300"/>
<evidence type="ECO:0000313" key="3">
    <source>
        <dbReference type="Proteomes" id="UP000424468"/>
    </source>
</evidence>
<evidence type="ECO:0000256" key="1">
    <source>
        <dbReference type="SAM" id="Phobius"/>
    </source>
</evidence>
<feature type="transmembrane region" description="Helical" evidence="1">
    <location>
        <begin position="229"/>
        <end position="251"/>
    </location>
</feature>
<name>A0A6I6C3M4_9MOLU</name>
<dbReference type="OrthoDB" id="397639at2"/>
<sequence length="305" mass="33602">MQRFAELLLKGNNLAYLGAGIIGFFIVAYIVYNSLSYSILRERYHGIRFTTKNIAYITMLVAVSASVTIVVSLVAPVTVFPPIRIAIEGLMVKIAGFIFGPIVGVIVGLITEIIVMLFVPSFIHPAFIIIIICYGFVAGIGASFLRIGKGNNWIIVALLNIFLLGFGGAMYFLIDAANFPDGAIKMVGFYMSKEVFKWVFLISIFICVIIVWGAYLIGTFTGNKKKLNVFLPILLFATASEYIVTSVISAWGDYGFLGLETSKDDNGYILMFMARLVQAPVKILGNSVILYYTYKAVAPLIKNDR</sequence>
<protein>
    <recommendedName>
        <fullName evidence="4">ECF transporter S component</fullName>
    </recommendedName>
</protein>
<keyword evidence="3" id="KW-1185">Reference proteome</keyword>
<feature type="transmembrane region" description="Helical" evidence="1">
    <location>
        <begin position="14"/>
        <end position="32"/>
    </location>
</feature>
<dbReference type="Proteomes" id="UP000424468">
    <property type="component" value="Chromosome"/>
</dbReference>
<proteinExistence type="predicted"/>
<accession>A0A6I6C3M4</accession>
<keyword evidence="1" id="KW-0472">Membrane</keyword>
<organism evidence="2 3">
    <name type="scientific">Spiroplasma tabanidicola</name>
    <dbReference type="NCBI Taxonomy" id="324079"/>
    <lineage>
        <taxon>Bacteria</taxon>
        <taxon>Bacillati</taxon>
        <taxon>Mycoplasmatota</taxon>
        <taxon>Mollicutes</taxon>
        <taxon>Entomoplasmatales</taxon>
        <taxon>Spiroplasmataceae</taxon>
        <taxon>Spiroplasma</taxon>
    </lineage>
</organism>
<feature type="transmembrane region" description="Helical" evidence="1">
    <location>
        <begin position="53"/>
        <end position="74"/>
    </location>
</feature>
<feature type="transmembrane region" description="Helical" evidence="1">
    <location>
        <begin position="94"/>
        <end position="119"/>
    </location>
</feature>
<dbReference type="Gene3D" id="1.10.1760.20">
    <property type="match status" value="1"/>
</dbReference>
<dbReference type="AlphaFoldDB" id="A0A6I6C3M4"/>
<feature type="transmembrane region" description="Helical" evidence="1">
    <location>
        <begin position="153"/>
        <end position="174"/>
    </location>
</feature>
<dbReference type="RefSeq" id="WP_156005291.1">
    <property type="nucleotide sequence ID" value="NZ_CP046276.1"/>
</dbReference>
<dbReference type="EMBL" id="CP046276">
    <property type="protein sequence ID" value="QGS51397.1"/>
    <property type="molecule type" value="Genomic_DNA"/>
</dbReference>
<evidence type="ECO:0008006" key="4">
    <source>
        <dbReference type="Google" id="ProtNLM"/>
    </source>
</evidence>
<feature type="transmembrane region" description="Helical" evidence="1">
    <location>
        <begin position="195"/>
        <end position="217"/>
    </location>
</feature>
<feature type="transmembrane region" description="Helical" evidence="1">
    <location>
        <begin position="272"/>
        <end position="294"/>
    </location>
</feature>